<evidence type="ECO:0000259" key="5">
    <source>
        <dbReference type="Pfam" id="PF25889"/>
    </source>
</evidence>
<dbReference type="Pfam" id="PF01125">
    <property type="entry name" value="BUD31"/>
    <property type="match status" value="1"/>
</dbReference>
<sequence>MPRIRTTRTKAPPEGFEEIEPILDEYEMKMRDAENESHEGKRKAEALWPILRITHMRSRYIYDLYYKREAISRELYDWLVDQGYADSSLIAKWKRAGYEKLCCVRCIQTRDMNYQGSTCICRVPKAQLRPGTLVECVHCVQYNEQWMMHLNRDGLPVCRDLHGLFTTMIISISDRWPDWRYQLAFVLAAAVQRMQALQFVQIVRDSVGGMHNMLSLSQTKTSFIMNSDTAWQICNAFVNAHLLQKIPHADGDVYSPTPKGLHLVDRFVTRHGIATRSVSNLLNIHEVCDKLVLMERDDQDDIILSDGVVRIVYHRMVGLSPYRDESSSLGVILRRSFAFEQGGQAYETSSFTSEHALAWLLNYTTLVNVDEAAALIAHMIRLGWIEPENVMAPSKSPRVVTVRVDAELRPEGTAEEGTFVQGEDYHITELGATVAWHVDWDNPIITSDNEPRPPTSMSDAQRGHETRFVSPRLDEFELYNAYTNASASPLRKGRSEGFTPLAAFSPFPNFTSLIDTPKLGETETHGASTRTDQEYAAQCPEPAPSDEQKPISLHDILQTPSLRVAFGGFLTSVNKHILLKSWCTLEWFRYDCRLASCGALSQITRGDPIETLFSAPLPENGKPAMSAPMMRAVQRPLLEESARVHIGPFLTTNHHAPVVQLSTLERLSEAYATYTQTAHPMPAIEPDTESARESESQLAQLLVQSAAAQKELYHGLQGPKKAFIAARAESAK</sequence>
<evidence type="ECO:0000256" key="4">
    <source>
        <dbReference type="SAM" id="MobiDB-lite"/>
    </source>
</evidence>
<reference evidence="6 7" key="1">
    <citation type="submission" date="2017-10" db="EMBL/GenBank/DDBJ databases">
        <title>A novel species of cold-tolerant Malassezia isolated from bats.</title>
        <authorList>
            <person name="Lorch J.M."/>
            <person name="Palmer J.M."/>
            <person name="Vanderwolf K.J."/>
            <person name="Schmidt K.Z."/>
            <person name="Verant M.L."/>
            <person name="Weller T.J."/>
            <person name="Blehert D.S."/>
        </authorList>
    </citation>
    <scope>NUCLEOTIDE SEQUENCE [LARGE SCALE GENOMIC DNA]</scope>
    <source>
        <strain evidence="6 7">NWHC:44797-103</strain>
    </source>
</reference>
<dbReference type="PRINTS" id="PR00322">
    <property type="entry name" value="G10"/>
</dbReference>
<comment type="similarity">
    <text evidence="2">Belongs to the BUD31 (G10) family.</text>
</comment>
<dbReference type="InterPro" id="IPR058855">
    <property type="entry name" value="RGS1/SST2-like_Fungal-DR"/>
</dbReference>
<dbReference type="OrthoDB" id="277109at2759"/>
<gene>
    <name evidence="6" type="ORF">MVES_000727</name>
</gene>
<evidence type="ECO:0000313" key="6">
    <source>
        <dbReference type="EMBL" id="PKI85770.1"/>
    </source>
</evidence>
<keyword evidence="3" id="KW-0539">Nucleus</keyword>
<dbReference type="GO" id="GO:0000398">
    <property type="term" value="P:mRNA splicing, via spliceosome"/>
    <property type="evidence" value="ECO:0007669"/>
    <property type="project" value="TreeGrafter"/>
</dbReference>
<dbReference type="PANTHER" id="PTHR19411:SF0">
    <property type="entry name" value="PROTEIN BUD31 HOMOLOG"/>
    <property type="match status" value="1"/>
</dbReference>
<proteinExistence type="inferred from homology"/>
<dbReference type="STRING" id="2020962.A0A2N1JGU7"/>
<dbReference type="InterPro" id="IPR001748">
    <property type="entry name" value="BUD31"/>
</dbReference>
<name>A0A2N1JGU7_9BASI</name>
<dbReference type="Pfam" id="PF25889">
    <property type="entry name" value="WHD_Fungal_DR"/>
    <property type="match status" value="1"/>
</dbReference>
<feature type="domain" description="RGS1/SST2-like Fungal-Differentiation Regulator" evidence="5">
    <location>
        <begin position="160"/>
        <end position="283"/>
    </location>
</feature>
<protein>
    <recommendedName>
        <fullName evidence="5">RGS1/SST2-like Fungal-Differentiation Regulator domain-containing protein</fullName>
    </recommendedName>
</protein>
<keyword evidence="7" id="KW-1185">Reference proteome</keyword>
<dbReference type="PANTHER" id="PTHR19411">
    <property type="entry name" value="PROTEIN BUD31-RELATED"/>
    <property type="match status" value="1"/>
</dbReference>
<accession>A0A2N1JGU7</accession>
<feature type="region of interest" description="Disordered" evidence="4">
    <location>
        <begin position="518"/>
        <end position="549"/>
    </location>
</feature>
<evidence type="ECO:0000313" key="7">
    <source>
        <dbReference type="Proteomes" id="UP000232875"/>
    </source>
</evidence>
<dbReference type="GO" id="GO:0005681">
    <property type="term" value="C:spliceosomal complex"/>
    <property type="evidence" value="ECO:0007669"/>
    <property type="project" value="TreeGrafter"/>
</dbReference>
<evidence type="ECO:0000256" key="1">
    <source>
        <dbReference type="ARBA" id="ARBA00004123"/>
    </source>
</evidence>
<evidence type="ECO:0000256" key="3">
    <source>
        <dbReference type="ARBA" id="ARBA00023242"/>
    </source>
</evidence>
<organism evidence="6 7">
    <name type="scientific">Malassezia vespertilionis</name>
    <dbReference type="NCBI Taxonomy" id="2020962"/>
    <lineage>
        <taxon>Eukaryota</taxon>
        <taxon>Fungi</taxon>
        <taxon>Dikarya</taxon>
        <taxon>Basidiomycota</taxon>
        <taxon>Ustilaginomycotina</taxon>
        <taxon>Malasseziomycetes</taxon>
        <taxon>Malasseziales</taxon>
        <taxon>Malasseziaceae</taxon>
        <taxon>Malassezia</taxon>
    </lineage>
</organism>
<evidence type="ECO:0000256" key="2">
    <source>
        <dbReference type="ARBA" id="ARBA00005287"/>
    </source>
</evidence>
<dbReference type="AlphaFoldDB" id="A0A2N1JGU7"/>
<comment type="subcellular location">
    <subcellularLocation>
        <location evidence="1">Nucleus</location>
    </subcellularLocation>
</comment>
<feature type="region of interest" description="Disordered" evidence="4">
    <location>
        <begin position="445"/>
        <end position="466"/>
    </location>
</feature>
<dbReference type="EMBL" id="KZ454987">
    <property type="protein sequence ID" value="PKI85770.1"/>
    <property type="molecule type" value="Genomic_DNA"/>
</dbReference>
<dbReference type="Proteomes" id="UP000232875">
    <property type="component" value="Unassembled WGS sequence"/>
</dbReference>